<proteinExistence type="predicted"/>
<dbReference type="EMBL" id="VORY01000003">
    <property type="protein sequence ID" value="TXD94669.1"/>
    <property type="molecule type" value="Genomic_DNA"/>
</dbReference>
<sequence length="129" mass="15000">MPALAYKSSILSSYYKMDNVLYEIRDEKGIPKNRRYEAWKEEVLRDLLQAGFIKMQEDLYTISEEGREVIKQDSFLYYNKRAKINKSASVDENLEEKSGLISNFWILLISGSILGVALLWFLMKSGVVF</sequence>
<evidence type="ECO:0000313" key="3">
    <source>
        <dbReference type="Proteomes" id="UP000321367"/>
    </source>
</evidence>
<dbReference type="AlphaFoldDB" id="A0A5C6ZVG3"/>
<evidence type="ECO:0000313" key="2">
    <source>
        <dbReference type="EMBL" id="TXD94669.1"/>
    </source>
</evidence>
<reference evidence="2 3" key="1">
    <citation type="submission" date="2019-08" db="EMBL/GenBank/DDBJ databases">
        <title>Genome sequence of Gillisia hiemivivida IC154 (type strain).</title>
        <authorList>
            <person name="Bowman J.P."/>
        </authorList>
    </citation>
    <scope>NUCLEOTIDE SEQUENCE [LARGE SCALE GENOMIC DNA]</scope>
    <source>
        <strain evidence="2 3">IC154</strain>
    </source>
</reference>
<name>A0A5C6ZVG3_9FLAO</name>
<gene>
    <name evidence="2" type="ORF">ES724_04115</name>
</gene>
<organism evidence="2 3">
    <name type="scientific">Gillisia hiemivivida</name>
    <dbReference type="NCBI Taxonomy" id="291190"/>
    <lineage>
        <taxon>Bacteria</taxon>
        <taxon>Pseudomonadati</taxon>
        <taxon>Bacteroidota</taxon>
        <taxon>Flavobacteriia</taxon>
        <taxon>Flavobacteriales</taxon>
        <taxon>Flavobacteriaceae</taxon>
        <taxon>Gillisia</taxon>
    </lineage>
</organism>
<dbReference type="RefSeq" id="WP_146929967.1">
    <property type="nucleotide sequence ID" value="NZ_CBCSHZ010000012.1"/>
</dbReference>
<keyword evidence="3" id="KW-1185">Reference proteome</keyword>
<accession>A0A5C6ZVG3</accession>
<evidence type="ECO:0000256" key="1">
    <source>
        <dbReference type="SAM" id="Phobius"/>
    </source>
</evidence>
<feature type="transmembrane region" description="Helical" evidence="1">
    <location>
        <begin position="104"/>
        <end position="123"/>
    </location>
</feature>
<protein>
    <submittedName>
        <fullName evidence="2">Uncharacterized protein</fullName>
    </submittedName>
</protein>
<keyword evidence="1" id="KW-0472">Membrane</keyword>
<keyword evidence="1" id="KW-0812">Transmembrane</keyword>
<comment type="caution">
    <text evidence="2">The sequence shown here is derived from an EMBL/GenBank/DDBJ whole genome shotgun (WGS) entry which is preliminary data.</text>
</comment>
<keyword evidence="1" id="KW-1133">Transmembrane helix</keyword>
<dbReference type="OrthoDB" id="1443179at2"/>
<dbReference type="Proteomes" id="UP000321367">
    <property type="component" value="Unassembled WGS sequence"/>
</dbReference>